<feature type="compositionally biased region" description="Basic residues" evidence="1">
    <location>
        <begin position="364"/>
        <end position="385"/>
    </location>
</feature>
<reference evidence="2" key="1">
    <citation type="journal article" date="2021" name="Sci. Adv.">
        <title>The American lobster genome reveals insights on longevity, neural, and immune adaptations.</title>
        <authorList>
            <person name="Polinski J.M."/>
            <person name="Zimin A.V."/>
            <person name="Clark K.F."/>
            <person name="Kohn A.B."/>
            <person name="Sadowski N."/>
            <person name="Timp W."/>
            <person name="Ptitsyn A."/>
            <person name="Khanna P."/>
            <person name="Romanova D.Y."/>
            <person name="Williams P."/>
            <person name="Greenwood S.J."/>
            <person name="Moroz L.L."/>
            <person name="Walt D.R."/>
            <person name="Bodnar A.G."/>
        </authorList>
    </citation>
    <scope>NUCLEOTIDE SEQUENCE</scope>
    <source>
        <strain evidence="2">GMGI-L3</strain>
    </source>
</reference>
<feature type="compositionally biased region" description="Basic residues" evidence="1">
    <location>
        <begin position="741"/>
        <end position="759"/>
    </location>
</feature>
<feature type="compositionally biased region" description="Basic and acidic residues" evidence="1">
    <location>
        <begin position="408"/>
        <end position="421"/>
    </location>
</feature>
<comment type="caution">
    <text evidence="2">The sequence shown here is derived from an EMBL/GenBank/DDBJ whole genome shotgun (WGS) entry which is preliminary data.</text>
</comment>
<accession>A0A8J5MQW7</accession>
<feature type="compositionally biased region" description="Polar residues" evidence="1">
    <location>
        <begin position="1236"/>
        <end position="1267"/>
    </location>
</feature>
<dbReference type="Proteomes" id="UP000747542">
    <property type="component" value="Unassembled WGS sequence"/>
</dbReference>
<keyword evidence="3" id="KW-1185">Reference proteome</keyword>
<feature type="region of interest" description="Disordered" evidence="1">
    <location>
        <begin position="874"/>
        <end position="943"/>
    </location>
</feature>
<feature type="compositionally biased region" description="Basic and acidic residues" evidence="1">
    <location>
        <begin position="931"/>
        <end position="941"/>
    </location>
</feature>
<feature type="compositionally biased region" description="Basic and acidic residues" evidence="1">
    <location>
        <begin position="316"/>
        <end position="337"/>
    </location>
</feature>
<feature type="compositionally biased region" description="Basic and acidic residues" evidence="1">
    <location>
        <begin position="435"/>
        <end position="446"/>
    </location>
</feature>
<dbReference type="OrthoDB" id="6363796at2759"/>
<feature type="compositionally biased region" description="Basic and acidic residues" evidence="1">
    <location>
        <begin position="345"/>
        <end position="363"/>
    </location>
</feature>
<feature type="compositionally biased region" description="Polar residues" evidence="1">
    <location>
        <begin position="698"/>
        <end position="709"/>
    </location>
</feature>
<gene>
    <name evidence="2" type="primary">Sf3A2-L4</name>
    <name evidence="2" type="ORF">Hamer_G001797</name>
</gene>
<protein>
    <submittedName>
        <fullName evidence="2">Putative splicing factor 3A subunit 2-like 3</fullName>
    </submittedName>
</protein>
<evidence type="ECO:0000256" key="1">
    <source>
        <dbReference type="SAM" id="MobiDB-lite"/>
    </source>
</evidence>
<name>A0A8J5MQW7_HOMAM</name>
<feature type="compositionally biased region" description="Polar residues" evidence="1">
    <location>
        <begin position="1319"/>
        <end position="1333"/>
    </location>
</feature>
<feature type="compositionally biased region" description="Basic residues" evidence="1">
    <location>
        <begin position="909"/>
        <end position="926"/>
    </location>
</feature>
<feature type="compositionally biased region" description="Basic and acidic residues" evidence="1">
    <location>
        <begin position="607"/>
        <end position="616"/>
    </location>
</feature>
<feature type="compositionally biased region" description="Low complexity" evidence="1">
    <location>
        <begin position="1297"/>
        <end position="1307"/>
    </location>
</feature>
<organism evidence="2 3">
    <name type="scientific">Homarus americanus</name>
    <name type="common">American lobster</name>
    <dbReference type="NCBI Taxonomy" id="6706"/>
    <lineage>
        <taxon>Eukaryota</taxon>
        <taxon>Metazoa</taxon>
        <taxon>Ecdysozoa</taxon>
        <taxon>Arthropoda</taxon>
        <taxon>Crustacea</taxon>
        <taxon>Multicrustacea</taxon>
        <taxon>Malacostraca</taxon>
        <taxon>Eumalacostraca</taxon>
        <taxon>Eucarida</taxon>
        <taxon>Decapoda</taxon>
        <taxon>Pleocyemata</taxon>
        <taxon>Astacidea</taxon>
        <taxon>Nephropoidea</taxon>
        <taxon>Nephropidae</taxon>
        <taxon>Homarus</taxon>
    </lineage>
</organism>
<feature type="region of interest" description="Disordered" evidence="1">
    <location>
        <begin position="303"/>
        <end position="479"/>
    </location>
</feature>
<feature type="compositionally biased region" description="Basic and acidic residues" evidence="1">
    <location>
        <begin position="459"/>
        <end position="477"/>
    </location>
</feature>
<feature type="region of interest" description="Disordered" evidence="1">
    <location>
        <begin position="1294"/>
        <end position="1333"/>
    </location>
</feature>
<feature type="compositionally biased region" description="Polar residues" evidence="1">
    <location>
        <begin position="508"/>
        <end position="523"/>
    </location>
</feature>
<dbReference type="EMBL" id="JAHLQT010031306">
    <property type="protein sequence ID" value="KAG7160520.1"/>
    <property type="molecule type" value="Genomic_DNA"/>
</dbReference>
<feature type="region of interest" description="Disordered" evidence="1">
    <location>
        <begin position="1236"/>
        <end position="1275"/>
    </location>
</feature>
<sequence length="1489" mass="167948">MESHENSEGLDLHQTRDGKTVDRLIASHDENVAQDNPKNLAITCQDNVKELSTVGGEKVSGPQSSDGSVLVQVEEGSGFDVDPKNYCETKNANGERNTTDEITGTSGEITESGVANTKCCDTVIENVNELSKSVTEMMNSTCAGKTNRSHVSPNPVAVESSSDVKYPAGIDNISTMTNSNSNELTTDVSEATNNICEIAETPDEQLESSDVVSKVKIKRNNMPQLEKDINEAQNIGECKAGGSSVVSERSTDVDQCNSVQSGVEKINTSSNKASDPEGCFMKSSDKVKVSDKNLSDIEHADTSEMHKVKSKATSLDMERVEEHSNDFDCKIQKERQRINNFQKQQNDEKGFTRKDDEEHDPAGKGKHKVMHKSKHSSSAKRHKLQSLKDVHKGEKDHSKNSVKRRNYTQKDNKSSYNDTRKYTSRSKFSGDYDETEKYSGDYREFYPEEIYSMTEEEDSSYHGESERNNDEENEGRPTDLCAVLSRNAVNPEVAKKFAEACVSFLKTSLNKKPSSSHEINSLMSQDDRCSQDSDRDGRSQYRWKRKWSNHQSSFNSDSDSTENEFTRYRSPKKRHERLSREKASSTSWGDTKHFCDESYSPNVSYSSDERCRERNSRRSSYNQDVANSEVDQSERHKSTNPESRPQRHRRERLSREESRGDTRIHDHSYNPNVSYSSDERSHPQRSRRQSLKREKSTETCSTSWGNTQHFRGPNVSYSLDERYRKRSSRQSSYNRHEACHKSHPQRHRHASKETRKHTRRDFDPIGIYRNTLDKVKQQCKMESDPVIRRALLTLLDVHKRECSLYLEKPDAHPDYSKEYKVFLCRKRQNIIELTGDPDTFDFYGEWRKYWPPRMNTLLEESWEEKKKKCINIISQKNSQPSSGSSADSPSSSSSSSSSDDNTDSDKNRRSQRRVKKKKSHNSRHKNVSANEQDKQKTEYWKPAENYDEEVGDLNLELNIQRYRRNKDPGERSKEVSSFCTGELQDQSLMSVGSQDQIVQETGAVQIVDILKVFNYMKERFGDLEEPLVTLYQKAVILKEQQLDSNQVLEEEENYIFFEKLGEKLNFFLENESLTAVQKVILQELHDRFSHILLQIKERRSPFMGLDMCNITRLIIGKGVNESIGIIKKSLGNQGYSNVSHEKLLSIYVHAKNELRKGDDPILSASKSLSQNSELSAPAVSCAGSSRVYQSHTEQQNPLSSGFPQKFSPGVSQAIYSSNVSLVAESPVFHENNIPHSQEAASSQNIASQLPSSPCLSGKKSSAASTDSVAEVEPSSVTVKERLPVNDIQLTASKHISSSDSSLVTPSSRRMAMSKENTEDFASSTGQASTEGSACGNSEFITYNSESSYQVSGPKLSQSLIKDCLSLPSSPSKDSKPTSSEDRMILDYKSPEYLFPTTLSGSLSLDLAQSSENIVDIHGKNFYETASSSNLFDASSSKDSSNVVKNTGNLQVEEPTTSLPKKPIRITIPLLSKQKSFIFSINPINDDEEF</sequence>
<feature type="compositionally biased region" description="Basic and acidic residues" evidence="1">
    <location>
        <begin position="525"/>
        <end position="539"/>
    </location>
</feature>
<feature type="compositionally biased region" description="Basic and acidic residues" evidence="1">
    <location>
        <begin position="653"/>
        <end position="668"/>
    </location>
</feature>
<evidence type="ECO:0000313" key="3">
    <source>
        <dbReference type="Proteomes" id="UP000747542"/>
    </source>
</evidence>
<evidence type="ECO:0000313" key="2">
    <source>
        <dbReference type="EMBL" id="KAG7160520.1"/>
    </source>
</evidence>
<proteinExistence type="predicted"/>
<feature type="compositionally biased region" description="Basic and acidic residues" evidence="1">
    <location>
        <begin position="386"/>
        <end position="399"/>
    </location>
</feature>
<feature type="compositionally biased region" description="Polar residues" evidence="1">
    <location>
        <begin position="549"/>
        <end position="558"/>
    </location>
</feature>
<feature type="region of interest" description="Disordered" evidence="1">
    <location>
        <begin position="508"/>
        <end position="762"/>
    </location>
</feature>
<feature type="compositionally biased region" description="Polar residues" evidence="1">
    <location>
        <begin position="621"/>
        <end position="630"/>
    </location>
</feature>
<feature type="region of interest" description="Disordered" evidence="1">
    <location>
        <begin position="1"/>
        <end position="22"/>
    </location>
</feature>
<feature type="compositionally biased region" description="Low complexity" evidence="1">
    <location>
        <begin position="874"/>
        <end position="899"/>
    </location>
</feature>